<comment type="caution">
    <text evidence="2">The sequence shown here is derived from an EMBL/GenBank/DDBJ whole genome shotgun (WGS) entry which is preliminary data.</text>
</comment>
<evidence type="ECO:0000313" key="2">
    <source>
        <dbReference type="EMBL" id="GDY70897.1"/>
    </source>
</evidence>
<dbReference type="RefSeq" id="WP_078936767.1">
    <property type="nucleotide sequence ID" value="NZ_BAABTN010000050.1"/>
</dbReference>
<feature type="transmembrane region" description="Helical" evidence="1">
    <location>
        <begin position="43"/>
        <end position="62"/>
    </location>
</feature>
<dbReference type="Pfam" id="PF13424">
    <property type="entry name" value="TPR_12"/>
    <property type="match status" value="2"/>
</dbReference>
<evidence type="ECO:0000313" key="3">
    <source>
        <dbReference type="Proteomes" id="UP000299211"/>
    </source>
</evidence>
<dbReference type="InterPro" id="IPR027417">
    <property type="entry name" value="P-loop_NTPase"/>
</dbReference>
<dbReference type="InterPro" id="IPR011990">
    <property type="entry name" value="TPR-like_helical_dom_sf"/>
</dbReference>
<dbReference type="Gene3D" id="1.25.40.10">
    <property type="entry name" value="Tetratricopeptide repeat domain"/>
    <property type="match status" value="2"/>
</dbReference>
<reference evidence="2 3" key="1">
    <citation type="submission" date="2019-04" db="EMBL/GenBank/DDBJ databases">
        <title>Draft genome sequences of Streptomyces avermitilis ATCC 31267.</title>
        <authorList>
            <person name="Komaki H."/>
            <person name="Tamura T."/>
            <person name="Hosoyama A."/>
        </authorList>
    </citation>
    <scope>NUCLEOTIDE SEQUENCE [LARGE SCALE GENOMIC DNA]</scope>
    <source>
        <strain evidence="2 3">ATCC 31267</strain>
    </source>
</reference>
<keyword evidence="1" id="KW-1133">Transmembrane helix</keyword>
<organism evidence="2 3">
    <name type="scientific">Streptomyces avermitilis</name>
    <dbReference type="NCBI Taxonomy" id="33903"/>
    <lineage>
        <taxon>Bacteria</taxon>
        <taxon>Bacillati</taxon>
        <taxon>Actinomycetota</taxon>
        <taxon>Actinomycetes</taxon>
        <taxon>Kitasatosporales</taxon>
        <taxon>Streptomycetaceae</taxon>
        <taxon>Streptomyces</taxon>
    </lineage>
</organism>
<name>A0A4D4MI17_STRAX</name>
<dbReference type="AlphaFoldDB" id="A0A4D4MI17"/>
<dbReference type="SUPFAM" id="SSF48452">
    <property type="entry name" value="TPR-like"/>
    <property type="match status" value="2"/>
</dbReference>
<dbReference type="CDD" id="cd01983">
    <property type="entry name" value="SIMIBI"/>
    <property type="match status" value="1"/>
</dbReference>
<dbReference type="SUPFAM" id="SSF52540">
    <property type="entry name" value="P-loop containing nucleoside triphosphate hydrolases"/>
    <property type="match status" value="1"/>
</dbReference>
<keyword evidence="1" id="KW-0812">Transmembrane</keyword>
<evidence type="ECO:0000256" key="1">
    <source>
        <dbReference type="SAM" id="Phobius"/>
    </source>
</evidence>
<dbReference type="Gene3D" id="3.40.50.300">
    <property type="entry name" value="P-loop containing nucleotide triphosphate hydrolases"/>
    <property type="match status" value="1"/>
</dbReference>
<protein>
    <submittedName>
        <fullName evidence="2">ATP/GTP-binding protein</fullName>
    </submittedName>
</protein>
<proteinExistence type="predicted"/>
<gene>
    <name evidence="2" type="ORF">SAV31267_003820</name>
</gene>
<dbReference type="PANTHER" id="PTHR46082:SF6">
    <property type="entry name" value="AAA+ ATPASE DOMAIN-CONTAINING PROTEIN-RELATED"/>
    <property type="match status" value="1"/>
</dbReference>
<dbReference type="InterPro" id="IPR053137">
    <property type="entry name" value="NLR-like"/>
</dbReference>
<keyword evidence="1" id="KW-0472">Membrane</keyword>
<accession>A0A4D4MI17</accession>
<sequence>MQPRRSALLGAVTAGAGAAVSILLGPVTNYASETVPWWARSPGVVWGVFALLAAFSVGLLLLSRRLDQTSGAVGAPCGLGSVTSSALITVRSTSLRPPHVDLPVVRGRASDLERLSALLTQSPDGFAVVCGAGGFGKTTLAAALAKRAETDGFTVFWIRWQDRDSFVLQMTQVAVACGLTEAELQDARTELVPLPDVVWRRLGSVRNWLLVIDNVDQADQLSLDQGATGDYRGWVRPEVNGLLLLTSRDTSRESWGPRAHIVELSSLDTRAGAQVLCDAAPQAGSPEDAEKLSERLGGLPLALRSAASYLSRPGSRYRTFNDYHGALDHELPALMGATGPVQRDSDARQVVRHTWELSLDQLESTGYPVARPLMRMLALAADAPIPREWITVGMLRSVTGLRVRGRDLEAALSGLHQYGLLAFSDGTRRAQVGALQIHSLVREINELLLGSTAGVDPRLWRRAALLRTTELAERITTDSVDWPLARTLAPHVELLLRPGAPAPANRVDNARSRILKSLFAAGEYALAASLARAAYDADAATFGMDHIRTDKRRHTLAAALNHLGLHAEAVELLRQTLAHRGRALGEAHYFSLQTKISLGMALSHLGQHDEAIALLRETVDQRLRILGPDHSLTLVSSNSLANALSGAGRYAEAAQIHQQTFEARLAAFGPDDASVLQSKNNLARALDGMRQYNEAAAMFRETLRQRESVLGPDHPRTLDTRQNLARALFHLGQQAEPAALLRQTLEGRERAFGPGHTATLATREFLATVESGPTSGVFRRWRRRPDRATPNP</sequence>
<dbReference type="Proteomes" id="UP000299211">
    <property type="component" value="Unassembled WGS sequence"/>
</dbReference>
<dbReference type="PRINTS" id="PR00364">
    <property type="entry name" value="DISEASERSIST"/>
</dbReference>
<dbReference type="EMBL" id="BJHY01000001">
    <property type="protein sequence ID" value="GDY70897.1"/>
    <property type="molecule type" value="Genomic_DNA"/>
</dbReference>
<dbReference type="Pfam" id="PF13374">
    <property type="entry name" value="TPR_10"/>
    <property type="match status" value="1"/>
</dbReference>
<dbReference type="PANTHER" id="PTHR46082">
    <property type="entry name" value="ATP/GTP-BINDING PROTEIN-RELATED"/>
    <property type="match status" value="1"/>
</dbReference>